<keyword evidence="1" id="KW-0812">Transmembrane</keyword>
<gene>
    <name evidence="2" type="ORF">CLV59_109141</name>
</gene>
<dbReference type="Proteomes" id="UP000249819">
    <property type="component" value="Unassembled WGS sequence"/>
</dbReference>
<name>A0A327VQ89_9BACT</name>
<sequence>MASPTPGFFKKIKIAGKVLMAGSGAILAPAVADVHMPGVLMEIAKGLFIAGSVMVAVAAVAVEGE</sequence>
<protein>
    <submittedName>
        <fullName evidence="2">Uncharacterized protein</fullName>
    </submittedName>
</protein>
<evidence type="ECO:0000256" key="1">
    <source>
        <dbReference type="SAM" id="Phobius"/>
    </source>
</evidence>
<keyword evidence="1" id="KW-0472">Membrane</keyword>
<proteinExistence type="predicted"/>
<evidence type="ECO:0000313" key="3">
    <source>
        <dbReference type="Proteomes" id="UP000249819"/>
    </source>
</evidence>
<keyword evidence="1" id="KW-1133">Transmembrane helix</keyword>
<keyword evidence="3" id="KW-1185">Reference proteome</keyword>
<comment type="caution">
    <text evidence="2">The sequence shown here is derived from an EMBL/GenBank/DDBJ whole genome shotgun (WGS) entry which is preliminary data.</text>
</comment>
<accession>A0A327VQ89</accession>
<reference evidence="2 3" key="1">
    <citation type="submission" date="2018-06" db="EMBL/GenBank/DDBJ databases">
        <title>Genomic Encyclopedia of Archaeal and Bacterial Type Strains, Phase II (KMG-II): from individual species to whole genera.</title>
        <authorList>
            <person name="Goeker M."/>
        </authorList>
    </citation>
    <scope>NUCLEOTIDE SEQUENCE [LARGE SCALE GENOMIC DNA]</scope>
    <source>
        <strain evidence="2 3">DSM 29821</strain>
    </source>
</reference>
<organism evidence="2 3">
    <name type="scientific">Chitinophaga dinghuensis</name>
    <dbReference type="NCBI Taxonomy" id="1539050"/>
    <lineage>
        <taxon>Bacteria</taxon>
        <taxon>Pseudomonadati</taxon>
        <taxon>Bacteroidota</taxon>
        <taxon>Chitinophagia</taxon>
        <taxon>Chitinophagales</taxon>
        <taxon>Chitinophagaceae</taxon>
        <taxon>Chitinophaga</taxon>
    </lineage>
</organism>
<dbReference type="AlphaFoldDB" id="A0A327VQ89"/>
<feature type="transmembrane region" description="Helical" evidence="1">
    <location>
        <begin position="43"/>
        <end position="62"/>
    </location>
</feature>
<evidence type="ECO:0000313" key="2">
    <source>
        <dbReference type="EMBL" id="RAJ75527.1"/>
    </source>
</evidence>
<dbReference type="EMBL" id="QLMA01000009">
    <property type="protein sequence ID" value="RAJ75527.1"/>
    <property type="molecule type" value="Genomic_DNA"/>
</dbReference>